<dbReference type="GO" id="GO:0004029">
    <property type="term" value="F:aldehyde dehydrogenase (NAD+) activity"/>
    <property type="evidence" value="ECO:0007669"/>
    <property type="project" value="TreeGrafter"/>
</dbReference>
<protein>
    <submittedName>
        <fullName evidence="2">NAD(P)H-binding protein</fullName>
    </submittedName>
</protein>
<dbReference type="RefSeq" id="WP_208238969.1">
    <property type="nucleotide sequence ID" value="NZ_BAAAQU010000002.1"/>
</dbReference>
<accession>A0A939QHI2</accession>
<dbReference type="InterPro" id="IPR036291">
    <property type="entry name" value="NAD(P)-bd_dom_sf"/>
</dbReference>
<comment type="caution">
    <text evidence="2">The sequence shown here is derived from an EMBL/GenBank/DDBJ whole genome shotgun (WGS) entry which is preliminary data.</text>
</comment>
<name>A0A939QHI2_9MICO</name>
<evidence type="ECO:0000313" key="3">
    <source>
        <dbReference type="Proteomes" id="UP000668403"/>
    </source>
</evidence>
<dbReference type="PANTHER" id="PTHR48079:SF6">
    <property type="entry name" value="NAD(P)-BINDING DOMAIN-CONTAINING PROTEIN-RELATED"/>
    <property type="match status" value="1"/>
</dbReference>
<dbReference type="EMBL" id="JAGFBF010000005">
    <property type="protein sequence ID" value="MBO2990188.1"/>
    <property type="molecule type" value="Genomic_DNA"/>
</dbReference>
<organism evidence="2 3">
    <name type="scientific">Leucobacter tardus</name>
    <dbReference type="NCBI Taxonomy" id="501483"/>
    <lineage>
        <taxon>Bacteria</taxon>
        <taxon>Bacillati</taxon>
        <taxon>Actinomycetota</taxon>
        <taxon>Actinomycetes</taxon>
        <taxon>Micrococcales</taxon>
        <taxon>Microbacteriaceae</taxon>
        <taxon>Leucobacter</taxon>
    </lineage>
</organism>
<evidence type="ECO:0000259" key="1">
    <source>
        <dbReference type="Pfam" id="PF13460"/>
    </source>
</evidence>
<dbReference type="Pfam" id="PF13460">
    <property type="entry name" value="NAD_binding_10"/>
    <property type="match status" value="1"/>
</dbReference>
<gene>
    <name evidence="2" type="ORF">J4H85_09320</name>
</gene>
<dbReference type="SUPFAM" id="SSF51735">
    <property type="entry name" value="NAD(P)-binding Rossmann-fold domains"/>
    <property type="match status" value="1"/>
</dbReference>
<reference evidence="2" key="1">
    <citation type="submission" date="2021-03" db="EMBL/GenBank/DDBJ databases">
        <title>Leucobacter chromiisoli sp. nov., isolated from chromium-containing soil of chemical plant.</title>
        <authorList>
            <person name="Xu Z."/>
        </authorList>
    </citation>
    <scope>NUCLEOTIDE SEQUENCE</scope>
    <source>
        <strain evidence="2">K 70/01</strain>
    </source>
</reference>
<dbReference type="Gene3D" id="3.40.50.720">
    <property type="entry name" value="NAD(P)-binding Rossmann-like Domain"/>
    <property type="match status" value="1"/>
</dbReference>
<dbReference type="InterPro" id="IPR051783">
    <property type="entry name" value="NAD(P)-dependent_oxidoreduct"/>
</dbReference>
<sequence>MTEQAGVPGSRRTLLVGAGKVGTRLGQRLVERGDRVFALRRDPSSLPPAFTPIAADLSAPLTSELPDVDAMVITLTPGRPAPTLDDSAYLASLRHLADALPSRPDRVVFVSSTGVFEGRPEGAERWEGDVPEPETDRGRLLLAGERTAVDLFGAAVVRPAGIYGPGREFLLRKVLQGEAMAMRKGTNRIHEFDLVTLLETLIAADGPRPALVHAVDRAPAPMGEVVGCIGELLGVAPPPALDPDPGGGAILRGRIEEFTGPLRFPTYVEGYADIIARRSP</sequence>
<feature type="domain" description="NAD(P)-binding" evidence="1">
    <location>
        <begin position="18"/>
        <end position="129"/>
    </location>
</feature>
<keyword evidence="3" id="KW-1185">Reference proteome</keyword>
<evidence type="ECO:0000313" key="2">
    <source>
        <dbReference type="EMBL" id="MBO2990188.1"/>
    </source>
</evidence>
<dbReference type="InterPro" id="IPR016040">
    <property type="entry name" value="NAD(P)-bd_dom"/>
</dbReference>
<proteinExistence type="predicted"/>
<dbReference type="Proteomes" id="UP000668403">
    <property type="component" value="Unassembled WGS sequence"/>
</dbReference>
<dbReference type="PANTHER" id="PTHR48079">
    <property type="entry name" value="PROTEIN YEEZ"/>
    <property type="match status" value="1"/>
</dbReference>
<dbReference type="GO" id="GO:0005737">
    <property type="term" value="C:cytoplasm"/>
    <property type="evidence" value="ECO:0007669"/>
    <property type="project" value="TreeGrafter"/>
</dbReference>
<dbReference type="AlphaFoldDB" id="A0A939QHI2"/>